<keyword evidence="6" id="KW-0067">ATP-binding</keyword>
<dbReference type="PANTHER" id="PTHR48012:SF10">
    <property type="entry name" value="FI20177P1"/>
    <property type="match status" value="1"/>
</dbReference>
<feature type="domain" description="Protein kinase" evidence="10">
    <location>
        <begin position="62"/>
        <end position="348"/>
    </location>
</feature>
<dbReference type="SUPFAM" id="SSF56112">
    <property type="entry name" value="Protein kinase-like (PK-like)"/>
    <property type="match status" value="1"/>
</dbReference>
<evidence type="ECO:0000256" key="2">
    <source>
        <dbReference type="ARBA" id="ARBA00022527"/>
    </source>
</evidence>
<evidence type="ECO:0000256" key="8">
    <source>
        <dbReference type="ARBA" id="ARBA00048679"/>
    </source>
</evidence>
<evidence type="ECO:0000256" key="7">
    <source>
        <dbReference type="ARBA" id="ARBA00047899"/>
    </source>
</evidence>
<dbReference type="PANTHER" id="PTHR48012">
    <property type="entry name" value="STERILE20-LIKE KINASE, ISOFORM B-RELATED"/>
    <property type="match status" value="1"/>
</dbReference>
<keyword evidence="4" id="KW-0547">Nucleotide-binding</keyword>
<evidence type="ECO:0000313" key="11">
    <source>
        <dbReference type="EMBL" id="RQP22438.1"/>
    </source>
</evidence>
<sequence>MNHPRPPWADPPIPSGARPSFEAAGDMRASAPSGMGATPVEPAGLEANRADALAEGSRLDIYEIERVLGASGFGFVYLAYDPSTRQRVAIKEYLPDTLAVRDEDGMQVLVRADSHIEAFERGRSAFIEESNLLAKCEHPSLVRVLRSWQAKGTAYRVMPYYPGNSLFSLREAMEAPPDEASLRALLDGLMGALETLHKAGAVHREVSPWNILLLPDDTPILLDFNAARRAMVGDRARALMSLLSPTFAPPELMDPSSEKPVGPWTDVHALAQVVVYCLTGQMPRSSTSSSSQREPMAVLVRRMQARFPTLHFSDSFMRAIDAALSPDPAHRPKVMAELRKRLDDHPVPMVVGIREDEPVVSASSDEAPSVEAVQTPSADADSLTKDVPVKKYTQPHGPAAPDESASASEGSAQDAPGADDRPLMDLFREAVARADATSSRAEPARPKDAGSVAGESRSEEPFYSVLSASEGRDAASPPVVPSSKPVVTSRSPSSFAMYPEERVPTFDFAARNRRVRRRWTAATVVLAVSAMAGAAWWVLQERSATELRSAFEQAVSREVGVKAPVADASPAPIAEHAAAASAVPAATNPPAPTASVPSVVSVPANEPPNASTRPGPANVTAVAPEPTAALSSGTSAQAATAATAPVDADQHNEAPAPKKPVKQTHASVKPTITSPREACGARTDFSLYRCMQNQCAQAQWKQHPACKRLKATDEIS</sequence>
<feature type="compositionally biased region" description="Low complexity" evidence="9">
    <location>
        <begin position="627"/>
        <end position="644"/>
    </location>
</feature>
<keyword evidence="12" id="KW-1185">Reference proteome</keyword>
<accession>A0A3N7HK29</accession>
<dbReference type="GO" id="GO:0005524">
    <property type="term" value="F:ATP binding"/>
    <property type="evidence" value="ECO:0007669"/>
    <property type="project" value="UniProtKB-KW"/>
</dbReference>
<evidence type="ECO:0000256" key="3">
    <source>
        <dbReference type="ARBA" id="ARBA00022679"/>
    </source>
</evidence>
<reference evidence="11 12" key="2">
    <citation type="submission" date="2018-12" db="EMBL/GenBank/DDBJ databases">
        <title>Rhizobacter gummiphilus sp. nov., a rubber-degrading bacterium isolated from the soil of a botanical garden in Japan.</title>
        <authorList>
            <person name="Shunsuke S.S."/>
        </authorList>
    </citation>
    <scope>NUCLEOTIDE SEQUENCE [LARGE SCALE GENOMIC DNA]</scope>
    <source>
        <strain evidence="11 12">S-16</strain>
    </source>
</reference>
<gene>
    <name evidence="11" type="ORF">DZC73_22595</name>
</gene>
<evidence type="ECO:0000313" key="12">
    <source>
        <dbReference type="Proteomes" id="UP000267464"/>
    </source>
</evidence>
<keyword evidence="2 11" id="KW-0723">Serine/threonine-protein kinase</keyword>
<feature type="compositionally biased region" description="Polar residues" evidence="9">
    <location>
        <begin position="361"/>
        <end position="377"/>
    </location>
</feature>
<evidence type="ECO:0000256" key="5">
    <source>
        <dbReference type="ARBA" id="ARBA00022777"/>
    </source>
</evidence>
<evidence type="ECO:0000256" key="9">
    <source>
        <dbReference type="SAM" id="MobiDB-lite"/>
    </source>
</evidence>
<name>A0A3N7HK29_9BURK</name>
<dbReference type="Gene3D" id="1.10.510.10">
    <property type="entry name" value="Transferase(Phosphotransferase) domain 1"/>
    <property type="match status" value="1"/>
</dbReference>
<feature type="compositionally biased region" description="Low complexity" evidence="9">
    <location>
        <begin position="593"/>
        <end position="610"/>
    </location>
</feature>
<dbReference type="InterPro" id="IPR050629">
    <property type="entry name" value="STE20/SPS1-PAK"/>
</dbReference>
<dbReference type="GO" id="GO:0004674">
    <property type="term" value="F:protein serine/threonine kinase activity"/>
    <property type="evidence" value="ECO:0007669"/>
    <property type="project" value="UniProtKB-KW"/>
</dbReference>
<dbReference type="AlphaFoldDB" id="A0A3N7HK29"/>
<dbReference type="InterPro" id="IPR000719">
    <property type="entry name" value="Prot_kinase_dom"/>
</dbReference>
<dbReference type="PROSITE" id="PS50011">
    <property type="entry name" value="PROTEIN_KINASE_DOM"/>
    <property type="match status" value="1"/>
</dbReference>
<comment type="similarity">
    <text evidence="1">Belongs to the protein kinase superfamily. STE Ser/Thr protein kinase family. STE20 subfamily.</text>
</comment>
<dbReference type="GO" id="GO:0005737">
    <property type="term" value="C:cytoplasm"/>
    <property type="evidence" value="ECO:0007669"/>
    <property type="project" value="TreeGrafter"/>
</dbReference>
<feature type="region of interest" description="Disordered" evidence="9">
    <location>
        <begin position="433"/>
        <end position="494"/>
    </location>
</feature>
<reference evidence="11 12" key="1">
    <citation type="submission" date="2018-08" db="EMBL/GenBank/DDBJ databases">
        <authorList>
            <person name="Khan S.A."/>
            <person name="Jeon C.O."/>
            <person name="Chun B.H."/>
            <person name="Jeong S.E."/>
        </authorList>
    </citation>
    <scope>NUCLEOTIDE SEQUENCE [LARGE SCALE GENOMIC DNA]</scope>
    <source>
        <strain evidence="11 12">S-16</strain>
    </source>
</reference>
<feature type="compositionally biased region" description="Pro residues" evidence="9">
    <location>
        <begin position="1"/>
        <end position="14"/>
    </location>
</feature>
<dbReference type="Proteomes" id="UP000267464">
    <property type="component" value="Unassembled WGS sequence"/>
</dbReference>
<proteinExistence type="inferred from homology"/>
<keyword evidence="5 11" id="KW-0418">Kinase</keyword>
<keyword evidence="3" id="KW-0808">Transferase</keyword>
<evidence type="ECO:0000256" key="4">
    <source>
        <dbReference type="ARBA" id="ARBA00022741"/>
    </source>
</evidence>
<comment type="catalytic activity">
    <reaction evidence="8">
        <text>L-seryl-[protein] + ATP = O-phospho-L-seryl-[protein] + ADP + H(+)</text>
        <dbReference type="Rhea" id="RHEA:17989"/>
        <dbReference type="Rhea" id="RHEA-COMP:9863"/>
        <dbReference type="Rhea" id="RHEA-COMP:11604"/>
        <dbReference type="ChEBI" id="CHEBI:15378"/>
        <dbReference type="ChEBI" id="CHEBI:29999"/>
        <dbReference type="ChEBI" id="CHEBI:30616"/>
        <dbReference type="ChEBI" id="CHEBI:83421"/>
        <dbReference type="ChEBI" id="CHEBI:456216"/>
        <dbReference type="EC" id="2.7.11.1"/>
    </reaction>
</comment>
<comment type="catalytic activity">
    <reaction evidence="7">
        <text>L-threonyl-[protein] + ATP = O-phospho-L-threonyl-[protein] + ADP + H(+)</text>
        <dbReference type="Rhea" id="RHEA:46608"/>
        <dbReference type="Rhea" id="RHEA-COMP:11060"/>
        <dbReference type="Rhea" id="RHEA-COMP:11605"/>
        <dbReference type="ChEBI" id="CHEBI:15378"/>
        <dbReference type="ChEBI" id="CHEBI:30013"/>
        <dbReference type="ChEBI" id="CHEBI:30616"/>
        <dbReference type="ChEBI" id="CHEBI:61977"/>
        <dbReference type="ChEBI" id="CHEBI:456216"/>
        <dbReference type="EC" id="2.7.11.1"/>
    </reaction>
</comment>
<evidence type="ECO:0000256" key="1">
    <source>
        <dbReference type="ARBA" id="ARBA00008874"/>
    </source>
</evidence>
<evidence type="ECO:0000259" key="10">
    <source>
        <dbReference type="PROSITE" id="PS50011"/>
    </source>
</evidence>
<feature type="compositionally biased region" description="Low complexity" evidence="9">
    <location>
        <begin position="481"/>
        <end position="494"/>
    </location>
</feature>
<dbReference type="CDD" id="cd14014">
    <property type="entry name" value="STKc_PknB_like"/>
    <property type="match status" value="1"/>
</dbReference>
<dbReference type="EMBL" id="QUSW01000007">
    <property type="protein sequence ID" value="RQP22438.1"/>
    <property type="molecule type" value="Genomic_DNA"/>
</dbReference>
<protein>
    <submittedName>
        <fullName evidence="11">Serine/threonine protein kinase</fullName>
    </submittedName>
</protein>
<feature type="region of interest" description="Disordered" evidence="9">
    <location>
        <begin position="358"/>
        <end position="421"/>
    </location>
</feature>
<evidence type="ECO:0000256" key="6">
    <source>
        <dbReference type="ARBA" id="ARBA00022840"/>
    </source>
</evidence>
<comment type="caution">
    <text evidence="11">The sequence shown here is derived from an EMBL/GenBank/DDBJ whole genome shotgun (WGS) entry which is preliminary data.</text>
</comment>
<dbReference type="Pfam" id="PF00069">
    <property type="entry name" value="Pkinase"/>
    <property type="match status" value="1"/>
</dbReference>
<feature type="region of interest" description="Disordered" evidence="9">
    <location>
        <begin position="584"/>
        <end position="668"/>
    </location>
</feature>
<feature type="region of interest" description="Disordered" evidence="9">
    <location>
        <begin position="1"/>
        <end position="37"/>
    </location>
</feature>
<organism evidence="11 12">
    <name type="scientific">Piscinibacter terrae</name>
    <dbReference type="NCBI Taxonomy" id="2496871"/>
    <lineage>
        <taxon>Bacteria</taxon>
        <taxon>Pseudomonadati</taxon>
        <taxon>Pseudomonadota</taxon>
        <taxon>Betaproteobacteria</taxon>
        <taxon>Burkholderiales</taxon>
        <taxon>Sphaerotilaceae</taxon>
        <taxon>Piscinibacter</taxon>
    </lineage>
</organism>
<dbReference type="InterPro" id="IPR011009">
    <property type="entry name" value="Kinase-like_dom_sf"/>
</dbReference>
<feature type="compositionally biased region" description="Low complexity" evidence="9">
    <location>
        <begin position="397"/>
        <end position="415"/>
    </location>
</feature>